<dbReference type="SUPFAM" id="SSF54506">
    <property type="entry name" value="Diaminopimelate epimerase-like"/>
    <property type="match status" value="1"/>
</dbReference>
<evidence type="ECO:0000313" key="4">
    <source>
        <dbReference type="EMBL" id="QGX97462.1"/>
    </source>
</evidence>
<dbReference type="KEGG" id="rom:EI983_03870"/>
<dbReference type="OrthoDB" id="9788221at2"/>
<dbReference type="InterPro" id="IPR003719">
    <property type="entry name" value="Phenazine_PhzF-like"/>
</dbReference>
<evidence type="ECO:0000313" key="5">
    <source>
        <dbReference type="Proteomes" id="UP000428330"/>
    </source>
</evidence>
<dbReference type="PANTHER" id="PTHR13774">
    <property type="entry name" value="PHENAZINE BIOSYNTHESIS PROTEIN"/>
    <property type="match status" value="1"/>
</dbReference>
<keyword evidence="2" id="KW-0413">Isomerase</keyword>
<dbReference type="PANTHER" id="PTHR13774:SF39">
    <property type="entry name" value="BIOSYNTHESIS PROTEIN, PUTATIVE-RELATED"/>
    <property type="match status" value="1"/>
</dbReference>
<reference evidence="5" key="1">
    <citation type="submission" date="2018-12" db="EMBL/GenBank/DDBJ databases">
        <title>Complete genome sequence of Roseovarius sp. MME-070.</title>
        <authorList>
            <person name="Nam Y.-D."/>
            <person name="Kang J."/>
            <person name="Chung W.-H."/>
            <person name="Park Y.S."/>
        </authorList>
    </citation>
    <scope>NUCLEOTIDE SEQUENCE [LARGE SCALE GENOMIC DNA]</scope>
    <source>
        <strain evidence="5">MME-070</strain>
    </source>
</reference>
<keyword evidence="5" id="KW-1185">Reference proteome</keyword>
<feature type="active site" evidence="3">
    <location>
        <position position="46"/>
    </location>
</feature>
<proteinExistence type="inferred from homology"/>
<evidence type="ECO:0000256" key="3">
    <source>
        <dbReference type="PIRSR" id="PIRSR016184-1"/>
    </source>
</evidence>
<dbReference type="NCBIfam" id="TIGR00654">
    <property type="entry name" value="PhzF_family"/>
    <property type="match status" value="1"/>
</dbReference>
<dbReference type="Proteomes" id="UP000428330">
    <property type="component" value="Chromosome"/>
</dbReference>
<accession>A0A6I6IMD4</accession>
<sequence length="278" mass="29582">MAMTVQRLAAFTREGIGGNPAGVMLCAELPGTDQMQEIAAKIGYSETAFAMPVEGGMRVRYFAPDGEVPFCGHATIALGAALGMERGEGDFPLLLNDADISVTAFREGEEWGARLTSPPTSFQVLRQAVLHEALELFHLHEEDLDPDLPPVLAQAGARHLILPLARHALLQGMSYDFAQGATLMRAQGWVTINLIWRENVSRIHSRNAFAGHGVYEDPATGAAAAALAGYLRDAHGQADPFEVSQGVVAGHPSRLLVTPQAGKGAPVQVAGTVRLIES</sequence>
<dbReference type="PIRSF" id="PIRSF016184">
    <property type="entry name" value="PhzC_PhzF"/>
    <property type="match status" value="1"/>
</dbReference>
<name>A0A6I6IMD4_9RHOB</name>
<dbReference type="GO" id="GO:0016853">
    <property type="term" value="F:isomerase activity"/>
    <property type="evidence" value="ECO:0007669"/>
    <property type="project" value="UniProtKB-KW"/>
</dbReference>
<evidence type="ECO:0000256" key="1">
    <source>
        <dbReference type="ARBA" id="ARBA00008270"/>
    </source>
</evidence>
<protein>
    <submittedName>
        <fullName evidence="4">PhzF family phenazine biosynthesis protein</fullName>
    </submittedName>
</protein>
<comment type="similarity">
    <text evidence="1">Belongs to the PhzF family.</text>
</comment>
<dbReference type="Pfam" id="PF02567">
    <property type="entry name" value="PhzC-PhzF"/>
    <property type="match status" value="1"/>
</dbReference>
<dbReference type="Gene3D" id="3.10.310.10">
    <property type="entry name" value="Diaminopimelate Epimerase, Chain A, domain 1"/>
    <property type="match status" value="2"/>
</dbReference>
<dbReference type="EMBL" id="CP034348">
    <property type="protein sequence ID" value="QGX97462.1"/>
    <property type="molecule type" value="Genomic_DNA"/>
</dbReference>
<evidence type="ECO:0000256" key="2">
    <source>
        <dbReference type="ARBA" id="ARBA00023235"/>
    </source>
</evidence>
<gene>
    <name evidence="4" type="ORF">EI983_03870</name>
</gene>
<dbReference type="GO" id="GO:0005737">
    <property type="term" value="C:cytoplasm"/>
    <property type="evidence" value="ECO:0007669"/>
    <property type="project" value="TreeGrafter"/>
</dbReference>
<organism evidence="4 5">
    <name type="scientific">Roseovarius faecimaris</name>
    <dbReference type="NCBI Taxonomy" id="2494550"/>
    <lineage>
        <taxon>Bacteria</taxon>
        <taxon>Pseudomonadati</taxon>
        <taxon>Pseudomonadota</taxon>
        <taxon>Alphaproteobacteria</taxon>
        <taxon>Rhodobacterales</taxon>
        <taxon>Roseobacteraceae</taxon>
        <taxon>Roseovarius</taxon>
    </lineage>
</organism>
<dbReference type="AlphaFoldDB" id="A0A6I6IMD4"/>